<reference evidence="1 2" key="1">
    <citation type="submission" date="2015-01" db="EMBL/GenBank/DDBJ databases">
        <title>Evolution of Trichinella species and genotypes.</title>
        <authorList>
            <person name="Korhonen P.K."/>
            <person name="Edoardo P."/>
            <person name="Giuseppe L.R."/>
            <person name="Gasser R.B."/>
        </authorList>
    </citation>
    <scope>NUCLEOTIDE SEQUENCE [LARGE SCALE GENOMIC DNA]</scope>
    <source>
        <strain evidence="1">ISS1980</strain>
    </source>
</reference>
<dbReference type="AlphaFoldDB" id="A0A0V1MT11"/>
<protein>
    <submittedName>
        <fullName evidence="1">Uncharacterized protein</fullName>
    </submittedName>
</protein>
<evidence type="ECO:0000313" key="1">
    <source>
        <dbReference type="EMBL" id="KRZ74732.1"/>
    </source>
</evidence>
<comment type="caution">
    <text evidence="1">The sequence shown here is derived from an EMBL/GenBank/DDBJ whole genome shotgun (WGS) entry which is preliminary data.</text>
</comment>
<dbReference type="EMBL" id="JYDO01000046">
    <property type="protein sequence ID" value="KRZ74732.1"/>
    <property type="molecule type" value="Genomic_DNA"/>
</dbReference>
<keyword evidence="2" id="KW-1185">Reference proteome</keyword>
<organism evidence="1 2">
    <name type="scientific">Trichinella papuae</name>
    <dbReference type="NCBI Taxonomy" id="268474"/>
    <lineage>
        <taxon>Eukaryota</taxon>
        <taxon>Metazoa</taxon>
        <taxon>Ecdysozoa</taxon>
        <taxon>Nematoda</taxon>
        <taxon>Enoplea</taxon>
        <taxon>Dorylaimia</taxon>
        <taxon>Trichinellida</taxon>
        <taxon>Trichinellidae</taxon>
        <taxon>Trichinella</taxon>
    </lineage>
</organism>
<dbReference type="Proteomes" id="UP000054843">
    <property type="component" value="Unassembled WGS sequence"/>
</dbReference>
<accession>A0A0V1MT11</accession>
<sequence>MPKISKSLPVIPASSRLTPVSVCVKLTGFSMYRLADMEMTAVDLRIRETNFNR</sequence>
<proteinExistence type="predicted"/>
<name>A0A0V1MT11_9BILA</name>
<evidence type="ECO:0000313" key="2">
    <source>
        <dbReference type="Proteomes" id="UP000054843"/>
    </source>
</evidence>
<gene>
    <name evidence="1" type="ORF">T10_13018</name>
</gene>